<proteinExistence type="inferred from homology"/>
<dbReference type="RefSeq" id="WP_421755084.1">
    <property type="nucleotide sequence ID" value="NZ_CACRTW010000012.1"/>
</dbReference>
<reference evidence="3" key="1">
    <citation type="submission" date="2019-11" db="EMBL/GenBank/DDBJ databases">
        <authorList>
            <person name="Feng L."/>
        </authorList>
    </citation>
    <scope>NUCLEOTIDE SEQUENCE</scope>
    <source>
        <strain evidence="3">CaerofaciensLFYP39</strain>
    </source>
</reference>
<dbReference type="Pfam" id="PF22483">
    <property type="entry name" value="Mu-transpos_C_2"/>
    <property type="match status" value="1"/>
</dbReference>
<dbReference type="InterPro" id="IPR036397">
    <property type="entry name" value="RNaseH_sf"/>
</dbReference>
<dbReference type="NCBIfam" id="NF033546">
    <property type="entry name" value="transpos_IS21"/>
    <property type="match status" value="1"/>
</dbReference>
<dbReference type="AlphaFoldDB" id="A0A6N3AND3"/>
<dbReference type="InterPro" id="IPR054353">
    <property type="entry name" value="IstA-like_C"/>
</dbReference>
<feature type="domain" description="Integrase catalytic" evidence="2">
    <location>
        <begin position="138"/>
        <end position="325"/>
    </location>
</feature>
<sequence length="435" mass="48549">MNERHDDLQEIIDAALREMAAEEGDGFDPQACNLAEFCRRTGLTRSRARTVRAHGFRALPHGNSGRRAAPGVLAGHTGLVDDLLRKGVTNSQVIFERLLGQGYAGGLTTVKTYIAAHRDLVPAKRRQAAPQGCRGQRFRTAPGEAYQMDWGFVAVERPGGERARIACFAMVCHHCGSAHVEFFPNARQENLLIGMLHAFSALGVPATVLTDNMKSVVVRRDADGRPVWQADYAEFMGVVGFRTRLCRPRHPYTKGKVERLVRFVKGNFLAGRSFTDLDALNREAALWCAEQGGRWRRPAACVPMREHEAACSANTRPLEVTAEVERYLCPRRKISFDGFVSFEGHRYGVPYWYARRECRVSREGRVVHIYSDDLSRELVAHAVGTGADSWCEGQWETSPAQPEELPTQPVGTVVEQIAPPRTKPGFERFDFGRAE</sequence>
<dbReference type="SUPFAM" id="SSF53098">
    <property type="entry name" value="Ribonuclease H-like"/>
    <property type="match status" value="1"/>
</dbReference>
<evidence type="ECO:0000259" key="2">
    <source>
        <dbReference type="PROSITE" id="PS50994"/>
    </source>
</evidence>
<organism evidence="3">
    <name type="scientific">Collinsella aerofaciens</name>
    <dbReference type="NCBI Taxonomy" id="74426"/>
    <lineage>
        <taxon>Bacteria</taxon>
        <taxon>Bacillati</taxon>
        <taxon>Actinomycetota</taxon>
        <taxon>Coriobacteriia</taxon>
        <taxon>Coriobacteriales</taxon>
        <taxon>Coriobacteriaceae</taxon>
        <taxon>Collinsella</taxon>
    </lineage>
</organism>
<dbReference type="InterPro" id="IPR001584">
    <property type="entry name" value="Integrase_cat-core"/>
</dbReference>
<evidence type="ECO:0000313" key="3">
    <source>
        <dbReference type="EMBL" id="VYT89332.1"/>
    </source>
</evidence>
<dbReference type="Gene3D" id="3.30.420.10">
    <property type="entry name" value="Ribonuclease H-like superfamily/Ribonuclease H"/>
    <property type="match status" value="1"/>
</dbReference>
<dbReference type="InterPro" id="IPR012337">
    <property type="entry name" value="RNaseH-like_sf"/>
</dbReference>
<dbReference type="PROSITE" id="PS50994">
    <property type="entry name" value="INTEGRASE"/>
    <property type="match status" value="1"/>
</dbReference>
<comment type="similarity">
    <text evidence="1">Belongs to the transposase IS21/IS408/IS1162 family.</text>
</comment>
<dbReference type="PANTHER" id="PTHR35004">
    <property type="entry name" value="TRANSPOSASE RV3428C-RELATED"/>
    <property type="match status" value="1"/>
</dbReference>
<accession>A0A6N3AND3</accession>
<dbReference type="Pfam" id="PF00665">
    <property type="entry name" value="rve"/>
    <property type="match status" value="1"/>
</dbReference>
<name>A0A6N3AND3_9ACTN</name>
<evidence type="ECO:0000256" key="1">
    <source>
        <dbReference type="ARBA" id="ARBA00009277"/>
    </source>
</evidence>
<protein>
    <submittedName>
        <fullName evidence="3">Integrase core domain protein</fullName>
    </submittedName>
</protein>
<dbReference type="EMBL" id="CACRTW010000012">
    <property type="protein sequence ID" value="VYT89332.1"/>
    <property type="molecule type" value="Genomic_DNA"/>
</dbReference>
<gene>
    <name evidence="3" type="ORF">CALFYP39_00003</name>
</gene>
<dbReference type="GO" id="GO:0003676">
    <property type="term" value="F:nucleic acid binding"/>
    <property type="evidence" value="ECO:0007669"/>
    <property type="project" value="InterPro"/>
</dbReference>
<dbReference type="GO" id="GO:0015074">
    <property type="term" value="P:DNA integration"/>
    <property type="evidence" value="ECO:0007669"/>
    <property type="project" value="InterPro"/>
</dbReference>